<gene>
    <name evidence="2" type="ORF">A3A91_01240</name>
</gene>
<evidence type="ECO:0000313" key="2">
    <source>
        <dbReference type="EMBL" id="OGI86825.1"/>
    </source>
</evidence>
<dbReference type="InterPro" id="IPR036415">
    <property type="entry name" value="Lamin_tail_dom_sf"/>
</dbReference>
<dbReference type="EMBL" id="MFUR01000010">
    <property type="protein sequence ID" value="OGI86825.1"/>
    <property type="molecule type" value="Genomic_DNA"/>
</dbReference>
<reference evidence="2 3" key="1">
    <citation type="journal article" date="2016" name="Nat. Commun.">
        <title>Thousands of microbial genomes shed light on interconnected biogeochemical processes in an aquifer system.</title>
        <authorList>
            <person name="Anantharaman K."/>
            <person name="Brown C.T."/>
            <person name="Hug L.A."/>
            <person name="Sharon I."/>
            <person name="Castelle C.J."/>
            <person name="Probst A.J."/>
            <person name="Thomas B.C."/>
            <person name="Singh A."/>
            <person name="Wilkins M.J."/>
            <person name="Karaoz U."/>
            <person name="Brodie E.L."/>
            <person name="Williams K.H."/>
            <person name="Hubbard S.S."/>
            <person name="Banfield J.F."/>
        </authorList>
    </citation>
    <scope>NUCLEOTIDE SEQUENCE [LARGE SCALE GENOMIC DNA]</scope>
</reference>
<dbReference type="Pfam" id="PF00932">
    <property type="entry name" value="LTD"/>
    <property type="match status" value="1"/>
</dbReference>
<evidence type="ECO:0000313" key="3">
    <source>
        <dbReference type="Proteomes" id="UP000177001"/>
    </source>
</evidence>
<dbReference type="PROSITE" id="PS51841">
    <property type="entry name" value="LTD"/>
    <property type="match status" value="1"/>
</dbReference>
<organism evidence="2 3">
    <name type="scientific">Candidatus Nomurabacteria bacterium RIFCSPLOWO2_01_FULL_36_16</name>
    <dbReference type="NCBI Taxonomy" id="1801767"/>
    <lineage>
        <taxon>Bacteria</taxon>
        <taxon>Candidatus Nomuraibacteriota</taxon>
    </lineage>
</organism>
<dbReference type="Proteomes" id="UP000177001">
    <property type="component" value="Unassembled WGS sequence"/>
</dbReference>
<dbReference type="InterPro" id="IPR001322">
    <property type="entry name" value="Lamin_tail_dom"/>
</dbReference>
<dbReference type="AlphaFoldDB" id="A0A1F6WYL7"/>
<feature type="domain" description="LTD" evidence="1">
    <location>
        <begin position="533"/>
        <end position="653"/>
    </location>
</feature>
<proteinExistence type="predicted"/>
<name>A0A1F6WYL7_9BACT</name>
<dbReference type="SUPFAM" id="SSF74853">
    <property type="entry name" value="Lamin A/C globular tail domain"/>
    <property type="match status" value="1"/>
</dbReference>
<evidence type="ECO:0000259" key="1">
    <source>
        <dbReference type="PROSITE" id="PS51841"/>
    </source>
</evidence>
<sequence>MKKKSNKIIALTLILLLTLGFSGVEKTNAYYDDKETSGGNFFSTSSLDFSLNSDADFAPEVNPEINALRSISISNDGSLGFQYTIKTTGVIGGLCDALDLSASLDGGLPVTESLSTFEIGPFNFNAPENWDFTATLTSDAPELEGMTCEFNFEYFGWQTDLTGPSPIGFNDTETITNTVTAETWGLDYGPIEDFAVFGASDVSDTNETETGNSSYIVGGMIGSNRSVEIGSLNVQLGIRAGSKVTTHDNVTIGAKGIIVNGSVTLGGSNIINGSVHGASVTVGSSTNLNGDVVSGGLFSTGANTQASLDVDAQSATLGNSADILGTLTLPNTVLPTLVGDATVGTLNNDGTPLPATPDTFTDISLPTPNIFSANADAGKDININTDNSPLTLAPGIYRDLTSTNSKTLNLTAGTYVFRSFSLAGNNIINADVSGGEILIFVVGDVTTGSNLDFNLTGGTADKIYLESGGVVSLGGSNDWYGTIYSTKSNLPNEFGITTGNNTDVWGALYSAEQIRLGGANNITLVGPFFGIYSVPSNVSDIALNEIYPSPAGGVAPSDREWIELYNTTASSIDVLDWKISEIAGATETFYSVVASGATANQVQPYAGASTIIPSGGLLVLEFGNLTARLNNTGDTVRLYNSTNIFMDGHAYPSTAVGKSHQRIPNGGIWVDPEPTPGESNRVSMQDLINAGLDEGTIQLIIALLAEKGETLLEEETVVEMTTAGNINPEVNTEETMREIIEDVPPAVVPEAVTKILEVVDTIVESVTPPPTPEPETEEVPVLVTESEPVIASEPEGAIIESQPLPEATAGEVEQIIESAPEVIATEPQP</sequence>
<comment type="caution">
    <text evidence="2">The sequence shown here is derived from an EMBL/GenBank/DDBJ whole genome shotgun (WGS) entry which is preliminary data.</text>
</comment>
<protein>
    <recommendedName>
        <fullName evidence="1">LTD domain-containing protein</fullName>
    </recommendedName>
</protein>
<accession>A0A1F6WYL7</accession>